<sequence>MLELEESRLRKNHKLPSTTHTDHSSSSSALTVTQPDKHHVQSQEQKPPKFNNFRGNKKHGNRYRGRNNNQFYGGQNYGNGQPQYAGSNFPYWAGLTFWTGPPPPWPNQFTNWTPQEQTPTYHGLFPSVISARPTNNNASHAHLMEIQPTGFTQAYTSETLLDPNAADWYMDSGANAHLTNTAGSSNTENSAPM</sequence>
<evidence type="ECO:0000313" key="3">
    <source>
        <dbReference type="Proteomes" id="UP001558713"/>
    </source>
</evidence>
<feature type="compositionally biased region" description="Low complexity" evidence="1">
    <location>
        <begin position="66"/>
        <end position="79"/>
    </location>
</feature>
<gene>
    <name evidence="2" type="ORF">V5N11_027781</name>
</gene>
<feature type="region of interest" description="Disordered" evidence="1">
    <location>
        <begin position="1"/>
        <end position="79"/>
    </location>
</feature>
<evidence type="ECO:0000313" key="2">
    <source>
        <dbReference type="EMBL" id="KAL1196107.1"/>
    </source>
</evidence>
<proteinExistence type="predicted"/>
<keyword evidence="3" id="KW-1185">Reference proteome</keyword>
<reference evidence="2 3" key="1">
    <citation type="submission" date="2024-04" db="EMBL/GenBank/DDBJ databases">
        <title>Genome assembly C_amara_ONT_v2.</title>
        <authorList>
            <person name="Yant L."/>
            <person name="Moore C."/>
            <person name="Slenker M."/>
        </authorList>
    </citation>
    <scope>NUCLEOTIDE SEQUENCE [LARGE SCALE GENOMIC DNA]</scope>
    <source>
        <tissue evidence="2">Leaf</tissue>
    </source>
</reference>
<evidence type="ECO:0000256" key="1">
    <source>
        <dbReference type="SAM" id="MobiDB-lite"/>
    </source>
</evidence>
<organism evidence="2 3">
    <name type="scientific">Cardamine amara subsp. amara</name>
    <dbReference type="NCBI Taxonomy" id="228776"/>
    <lineage>
        <taxon>Eukaryota</taxon>
        <taxon>Viridiplantae</taxon>
        <taxon>Streptophyta</taxon>
        <taxon>Embryophyta</taxon>
        <taxon>Tracheophyta</taxon>
        <taxon>Spermatophyta</taxon>
        <taxon>Magnoliopsida</taxon>
        <taxon>eudicotyledons</taxon>
        <taxon>Gunneridae</taxon>
        <taxon>Pentapetalae</taxon>
        <taxon>rosids</taxon>
        <taxon>malvids</taxon>
        <taxon>Brassicales</taxon>
        <taxon>Brassicaceae</taxon>
        <taxon>Cardamineae</taxon>
        <taxon>Cardamine</taxon>
    </lineage>
</organism>
<dbReference type="EMBL" id="JBANAX010000711">
    <property type="protein sequence ID" value="KAL1196107.1"/>
    <property type="molecule type" value="Genomic_DNA"/>
</dbReference>
<dbReference type="Proteomes" id="UP001558713">
    <property type="component" value="Unassembled WGS sequence"/>
</dbReference>
<feature type="compositionally biased region" description="Basic residues" evidence="1">
    <location>
        <begin position="55"/>
        <end position="65"/>
    </location>
</feature>
<name>A0ABD0ZNE2_CARAN</name>
<accession>A0ABD0ZNE2</accession>
<dbReference type="AlphaFoldDB" id="A0ABD0ZNE2"/>
<protein>
    <submittedName>
        <fullName evidence="2">Uncharacterized protein</fullName>
    </submittedName>
</protein>
<comment type="caution">
    <text evidence="2">The sequence shown here is derived from an EMBL/GenBank/DDBJ whole genome shotgun (WGS) entry which is preliminary data.</text>
</comment>